<dbReference type="EMBL" id="RBDY01000008">
    <property type="protein sequence ID" value="RKN23057.1"/>
    <property type="molecule type" value="Genomic_DNA"/>
</dbReference>
<dbReference type="InterPro" id="IPR025711">
    <property type="entry name" value="PepSY"/>
</dbReference>
<name>A0A3A9W874_9ACTN</name>
<dbReference type="Gene3D" id="3.10.450.40">
    <property type="match status" value="2"/>
</dbReference>
<evidence type="ECO:0000313" key="7">
    <source>
        <dbReference type="Proteomes" id="UP000275024"/>
    </source>
</evidence>
<evidence type="ECO:0000256" key="2">
    <source>
        <dbReference type="SAM" id="Phobius"/>
    </source>
</evidence>
<accession>A0A3A9W874</accession>
<feature type="domain" description="PepSY" evidence="3">
    <location>
        <begin position="96"/>
        <end position="137"/>
    </location>
</feature>
<feature type="compositionally biased region" description="Acidic residues" evidence="1">
    <location>
        <begin position="154"/>
        <end position="167"/>
    </location>
</feature>
<dbReference type="AlphaFoldDB" id="A0A3A9W874"/>
<feature type="region of interest" description="Disordered" evidence="1">
    <location>
        <begin position="151"/>
        <end position="173"/>
    </location>
</feature>
<keyword evidence="2" id="KW-0812">Transmembrane</keyword>
<protein>
    <recommendedName>
        <fullName evidence="3">PepSY domain-containing protein</fullName>
    </recommendedName>
</protein>
<dbReference type="Pfam" id="PF03413">
    <property type="entry name" value="PepSY"/>
    <property type="match status" value="1"/>
</dbReference>
<sequence length="264" mass="28127">MVVPVGQHRARQHGRNPIMTRNLIIAIVAAGAVIGGGTLAGAAMSSDDQEPASAALDDLNVADAPSGDDGADDTTGDDTTGDDGGSGNGGGSGSVAEQAVATAVAEVPGVVTEIERDNDDGRRSWEIDVFGDDEQWYKLRVSEDGTEVVNARADDDDDDDWDDDDDDRTAANSLLADGSRIDAAEAIRLAEEHTSGTLREADVENGHWKLELRTDDGVEHEIRISLASGEITDLERDDDDDDDDDWDDDDRGDDDDDDDDRDDD</sequence>
<comment type="caution">
    <text evidence="4">The sequence shown here is derived from an EMBL/GenBank/DDBJ whole genome shotgun (WGS) entry which is preliminary data.</text>
</comment>
<keyword evidence="2" id="KW-0472">Membrane</keyword>
<dbReference type="OrthoDB" id="4336385at2"/>
<feature type="transmembrane region" description="Helical" evidence="2">
    <location>
        <begin position="21"/>
        <end position="44"/>
    </location>
</feature>
<evidence type="ECO:0000256" key="1">
    <source>
        <dbReference type="SAM" id="MobiDB-lite"/>
    </source>
</evidence>
<evidence type="ECO:0000313" key="5">
    <source>
        <dbReference type="EMBL" id="RKN23057.1"/>
    </source>
</evidence>
<feature type="region of interest" description="Disordered" evidence="1">
    <location>
        <begin position="226"/>
        <end position="264"/>
    </location>
</feature>
<proteinExistence type="predicted"/>
<dbReference type="Proteomes" id="UP000275024">
    <property type="component" value="Unassembled WGS sequence"/>
</dbReference>
<evidence type="ECO:0000313" key="4">
    <source>
        <dbReference type="EMBL" id="RKN09345.1"/>
    </source>
</evidence>
<gene>
    <name evidence="5" type="ORF">D7318_13670</name>
    <name evidence="4" type="ORF">D7319_12855</name>
</gene>
<reference evidence="6 7" key="1">
    <citation type="submission" date="2018-09" db="EMBL/GenBank/DDBJ databases">
        <title>Streptomyces sp. nov. DS1-2, an endophytic actinomycete isolated from roots of Dendrobium scabrilingue.</title>
        <authorList>
            <person name="Kuncharoen N."/>
            <person name="Kudo T."/>
            <person name="Ohkuma M."/>
            <person name="Yuki M."/>
            <person name="Tanasupawat S."/>
        </authorList>
    </citation>
    <scope>NUCLEOTIDE SEQUENCE [LARGE SCALE GENOMIC DNA]</scope>
    <source>
        <strain evidence="4 7">AZ1-7</strain>
        <strain evidence="5 6">DS1-2</strain>
    </source>
</reference>
<evidence type="ECO:0000259" key="3">
    <source>
        <dbReference type="Pfam" id="PF03413"/>
    </source>
</evidence>
<keyword evidence="6" id="KW-1185">Reference proteome</keyword>
<keyword evidence="2" id="KW-1133">Transmembrane helix</keyword>
<dbReference type="EMBL" id="RBDX01000008">
    <property type="protein sequence ID" value="RKN09345.1"/>
    <property type="molecule type" value="Genomic_DNA"/>
</dbReference>
<feature type="region of interest" description="Disordered" evidence="1">
    <location>
        <begin position="60"/>
        <end position="99"/>
    </location>
</feature>
<feature type="compositionally biased region" description="Acidic residues" evidence="1">
    <location>
        <begin position="235"/>
        <end position="264"/>
    </location>
</feature>
<organism evidence="4 7">
    <name type="scientific">Streptomyces radicis</name>
    <dbReference type="NCBI Taxonomy" id="1750517"/>
    <lineage>
        <taxon>Bacteria</taxon>
        <taxon>Bacillati</taxon>
        <taxon>Actinomycetota</taxon>
        <taxon>Actinomycetes</taxon>
        <taxon>Kitasatosporales</taxon>
        <taxon>Streptomycetaceae</taxon>
        <taxon>Streptomyces</taxon>
    </lineage>
</organism>
<evidence type="ECO:0000313" key="6">
    <source>
        <dbReference type="Proteomes" id="UP000268652"/>
    </source>
</evidence>
<feature type="compositionally biased region" description="Gly residues" evidence="1">
    <location>
        <begin position="82"/>
        <end position="93"/>
    </location>
</feature>
<feature type="compositionally biased region" description="Acidic residues" evidence="1">
    <location>
        <begin position="69"/>
        <end position="81"/>
    </location>
</feature>
<dbReference type="Proteomes" id="UP000268652">
    <property type="component" value="Unassembled WGS sequence"/>
</dbReference>